<dbReference type="AlphaFoldDB" id="A0A9P6VZE3"/>
<feature type="region of interest" description="Disordered" evidence="1">
    <location>
        <begin position="233"/>
        <end position="344"/>
    </location>
</feature>
<feature type="compositionally biased region" description="Basic and acidic residues" evidence="1">
    <location>
        <begin position="67"/>
        <end position="81"/>
    </location>
</feature>
<organism evidence="2 3">
    <name type="scientific">Rhodotorula mucilaginosa</name>
    <name type="common">Yeast</name>
    <name type="synonym">Rhodotorula rubra</name>
    <dbReference type="NCBI Taxonomy" id="5537"/>
    <lineage>
        <taxon>Eukaryota</taxon>
        <taxon>Fungi</taxon>
        <taxon>Dikarya</taxon>
        <taxon>Basidiomycota</taxon>
        <taxon>Pucciniomycotina</taxon>
        <taxon>Microbotryomycetes</taxon>
        <taxon>Sporidiobolales</taxon>
        <taxon>Sporidiobolaceae</taxon>
        <taxon>Rhodotorula</taxon>
    </lineage>
</organism>
<feature type="compositionally biased region" description="Low complexity" evidence="1">
    <location>
        <begin position="238"/>
        <end position="253"/>
    </location>
</feature>
<feature type="compositionally biased region" description="Low complexity" evidence="1">
    <location>
        <begin position="47"/>
        <end position="65"/>
    </location>
</feature>
<feature type="region of interest" description="Disordered" evidence="1">
    <location>
        <begin position="33"/>
        <end position="128"/>
    </location>
</feature>
<feature type="compositionally biased region" description="Polar residues" evidence="1">
    <location>
        <begin position="112"/>
        <end position="122"/>
    </location>
</feature>
<evidence type="ECO:0000256" key="1">
    <source>
        <dbReference type="SAM" id="MobiDB-lite"/>
    </source>
</evidence>
<evidence type="ECO:0000313" key="3">
    <source>
        <dbReference type="Proteomes" id="UP000777482"/>
    </source>
</evidence>
<name>A0A9P6VZE3_RHOMI</name>
<reference evidence="2 3" key="1">
    <citation type="submission" date="2020-11" db="EMBL/GenBank/DDBJ databases">
        <title>Kefir isolates.</title>
        <authorList>
            <person name="Marcisauskas S."/>
            <person name="Kim Y."/>
            <person name="Blasche S."/>
        </authorList>
    </citation>
    <scope>NUCLEOTIDE SEQUENCE [LARGE SCALE GENOMIC DNA]</scope>
    <source>
        <strain evidence="2 3">KR</strain>
    </source>
</reference>
<accession>A0A9P6VZE3</accession>
<feature type="compositionally biased region" description="Basic residues" evidence="1">
    <location>
        <begin position="386"/>
        <end position="396"/>
    </location>
</feature>
<proteinExistence type="predicted"/>
<protein>
    <submittedName>
        <fullName evidence="2">Uncharacterized protein</fullName>
    </submittedName>
</protein>
<feature type="compositionally biased region" description="Polar residues" evidence="1">
    <location>
        <begin position="366"/>
        <end position="384"/>
    </location>
</feature>
<feature type="region of interest" description="Disordered" evidence="1">
    <location>
        <begin position="366"/>
        <end position="396"/>
    </location>
</feature>
<feature type="region of interest" description="Disordered" evidence="1">
    <location>
        <begin position="157"/>
        <end position="177"/>
    </location>
</feature>
<dbReference type="Proteomes" id="UP000777482">
    <property type="component" value="Unassembled WGS sequence"/>
</dbReference>
<keyword evidence="3" id="KW-1185">Reference proteome</keyword>
<feature type="compositionally biased region" description="Basic and acidic residues" evidence="1">
    <location>
        <begin position="255"/>
        <end position="269"/>
    </location>
</feature>
<sequence>MSRVLVKTRLVRGGAVQLFGGDRGNSYPSHPHFLLPTRVPKPSVMPRTLSTRCARSRSSSLSSSESESDRSDRSRVYHARQELSLSRPPSMHSWTRSGYPEGHELGPLGPSLSRQTSSSTLHNPDYVPARLPIPERVHRRTVSDSSDDTAIASTHHRANSQQLVTHAGSRHPSYNRGKVSNLRHQVSLIREAWLMSSKSTQIICHCIWAVVLGILKLNPEAEGVLQDMFHLDRPQGNRSSRPAHLRSSSSSSSESEERPHLRQEHDSSRSRSHHTSHQFGNPGDTLHIELQQLTGARNGADHRRSRSRSGLNGVDSDDEPSESFIQSEGNPALHDSAPTRPLPAQVFHRTPYSSDEEAQLAVAQTFPTSGSNRAPAGNPTTLNQARGRHSAGSRRRPPGCCDCLAKVFGSEHGCELMFLLILAVLGSGRD</sequence>
<gene>
    <name evidence="2" type="ORF">C6P46_005824</name>
</gene>
<evidence type="ECO:0000313" key="2">
    <source>
        <dbReference type="EMBL" id="KAG0658368.1"/>
    </source>
</evidence>
<dbReference type="EMBL" id="PUHQ01000067">
    <property type="protein sequence ID" value="KAG0658368.1"/>
    <property type="molecule type" value="Genomic_DNA"/>
</dbReference>
<comment type="caution">
    <text evidence="2">The sequence shown here is derived from an EMBL/GenBank/DDBJ whole genome shotgun (WGS) entry which is preliminary data.</text>
</comment>